<dbReference type="SMART" id="SM00062">
    <property type="entry name" value="PBPb"/>
    <property type="match status" value="1"/>
</dbReference>
<feature type="chain" id="PRO_5043313817" evidence="2">
    <location>
        <begin position="28"/>
        <end position="280"/>
    </location>
</feature>
<name>A0AAU8AQD7_9RHOB</name>
<keyword evidence="1 2" id="KW-0732">Signal</keyword>
<accession>A0AAU8AQD7</accession>
<geneLocation type="plasmid" evidence="4">
    <name>unnamed1</name>
</geneLocation>
<evidence type="ECO:0000313" key="4">
    <source>
        <dbReference type="EMBL" id="XCC97071.1"/>
    </source>
</evidence>
<organism evidence="4">
    <name type="scientific">Alloyangia sp. H15</name>
    <dbReference type="NCBI Taxonomy" id="3029062"/>
    <lineage>
        <taxon>Bacteria</taxon>
        <taxon>Pseudomonadati</taxon>
        <taxon>Pseudomonadota</taxon>
        <taxon>Alphaproteobacteria</taxon>
        <taxon>Rhodobacterales</taxon>
        <taxon>Roseobacteraceae</taxon>
        <taxon>Alloyangia</taxon>
    </lineage>
</organism>
<sequence>MTFLKSLAGGLMAAALSLGVAAGAAQAQDTSVVEQIRDRGTLRIAGILNEDPYFSKDPRTGEWRGFAIEMGRDMAATLGVELEVVESSWANSVLDVQSGKVDLAFALTALPTRSLSVSFSNPTYYNSFVMISPKEELKGLGWSELNDPKYTIAVDLGSAQDLITQQYLPKATVLRFKTRDEAVLALTTGKADAVINTALNGMVMTKKNAALGKVFIPQPVLSSPSVIGMNLGADPTWKGFVSAWADYNRRVGNNQSWILKGLEPFGFTRDDLPEGFDVNG</sequence>
<protein>
    <submittedName>
        <fullName evidence="4">Transporter substrate-binding domain-containing protein</fullName>
    </submittedName>
</protein>
<reference evidence="4" key="1">
    <citation type="submission" date="2023-02" db="EMBL/GenBank/DDBJ databases">
        <title>Description and genomic characterization of Salipiger bruguierae sp. nov., isolated from the sediment of mangrove plant Bruguiera sexangula.</title>
        <authorList>
            <person name="Long M."/>
        </authorList>
    </citation>
    <scope>NUCLEOTIDE SEQUENCE</scope>
    <source>
        <strain evidence="4">H15</strain>
        <plasmid evidence="4">unnamed1</plasmid>
    </source>
</reference>
<dbReference type="RefSeq" id="WP_353475962.1">
    <property type="nucleotide sequence ID" value="NZ_CP123386.1"/>
</dbReference>
<gene>
    <name evidence="4" type="ORF">PVT71_23570</name>
</gene>
<evidence type="ECO:0000256" key="2">
    <source>
        <dbReference type="SAM" id="SignalP"/>
    </source>
</evidence>
<dbReference type="SUPFAM" id="SSF53850">
    <property type="entry name" value="Periplasmic binding protein-like II"/>
    <property type="match status" value="1"/>
</dbReference>
<dbReference type="EMBL" id="CP123386">
    <property type="protein sequence ID" value="XCC97071.1"/>
    <property type="molecule type" value="Genomic_DNA"/>
</dbReference>
<dbReference type="PANTHER" id="PTHR35936:SF17">
    <property type="entry name" value="ARGININE-BINDING EXTRACELLULAR PROTEIN ARTP"/>
    <property type="match status" value="1"/>
</dbReference>
<dbReference type="PANTHER" id="PTHR35936">
    <property type="entry name" value="MEMBRANE-BOUND LYTIC MUREIN TRANSGLYCOSYLASE F"/>
    <property type="match status" value="1"/>
</dbReference>
<evidence type="ECO:0000256" key="1">
    <source>
        <dbReference type="ARBA" id="ARBA00022729"/>
    </source>
</evidence>
<dbReference type="InterPro" id="IPR001638">
    <property type="entry name" value="Solute-binding_3/MltF_N"/>
</dbReference>
<keyword evidence="4" id="KW-0614">Plasmid</keyword>
<feature type="domain" description="Solute-binding protein family 3/N-terminal" evidence="3">
    <location>
        <begin position="41"/>
        <end position="261"/>
    </location>
</feature>
<dbReference type="Gene3D" id="3.40.190.10">
    <property type="entry name" value="Periplasmic binding protein-like II"/>
    <property type="match status" value="2"/>
</dbReference>
<evidence type="ECO:0000259" key="3">
    <source>
        <dbReference type="SMART" id="SM00062"/>
    </source>
</evidence>
<dbReference type="AlphaFoldDB" id="A0AAU8AQD7"/>
<proteinExistence type="predicted"/>
<dbReference type="Pfam" id="PF00497">
    <property type="entry name" value="SBP_bac_3"/>
    <property type="match status" value="1"/>
</dbReference>
<feature type="signal peptide" evidence="2">
    <location>
        <begin position="1"/>
        <end position="27"/>
    </location>
</feature>